<dbReference type="Proteomes" id="UP000622890">
    <property type="component" value="Unassembled WGS sequence"/>
</dbReference>
<evidence type="ECO:0000313" key="2">
    <source>
        <dbReference type="Proteomes" id="UP000622890"/>
    </source>
</evidence>
<protein>
    <submittedName>
        <fullName evidence="1">Uncharacterized protein</fullName>
    </submittedName>
</protein>
<comment type="caution">
    <text evidence="1">The sequence shown here is derived from an EMBL/GenBank/DDBJ whole genome shotgun (WGS) entry which is preliminary data.</text>
</comment>
<dbReference type="AlphaFoldDB" id="A0A934W9M2"/>
<sequence length="68" mass="7022">MNARAILTLVISAFGRVDLIGTILASTLNQTILCDGIIFVDDIPADNALAFRAASDSKIMGLSGATPS</sequence>
<keyword evidence="2" id="KW-1185">Reference proteome</keyword>
<reference evidence="1" key="1">
    <citation type="submission" date="2021-01" db="EMBL/GenBank/DDBJ databases">
        <title>Genome sequence of strain Noviherbaspirillum sp. DKR-6.</title>
        <authorList>
            <person name="Chaudhary D.K."/>
        </authorList>
    </citation>
    <scope>NUCLEOTIDE SEQUENCE</scope>
    <source>
        <strain evidence="1">DKR-6</strain>
    </source>
</reference>
<proteinExistence type="predicted"/>
<gene>
    <name evidence="1" type="ORF">JJB74_31355</name>
</gene>
<dbReference type="RefSeq" id="WP_200598489.1">
    <property type="nucleotide sequence ID" value="NZ_JAEPBG010000039.1"/>
</dbReference>
<evidence type="ECO:0000313" key="1">
    <source>
        <dbReference type="EMBL" id="MBK4739120.1"/>
    </source>
</evidence>
<dbReference type="EMBL" id="JAEPBG010000039">
    <property type="protein sequence ID" value="MBK4739120.1"/>
    <property type="molecule type" value="Genomic_DNA"/>
</dbReference>
<dbReference type="CDD" id="cd00761">
    <property type="entry name" value="Glyco_tranf_GTA_type"/>
    <property type="match status" value="1"/>
</dbReference>
<organism evidence="1 2">
    <name type="scientific">Noviherbaspirillum pedocola</name>
    <dbReference type="NCBI Taxonomy" id="2801341"/>
    <lineage>
        <taxon>Bacteria</taxon>
        <taxon>Pseudomonadati</taxon>
        <taxon>Pseudomonadota</taxon>
        <taxon>Betaproteobacteria</taxon>
        <taxon>Burkholderiales</taxon>
        <taxon>Oxalobacteraceae</taxon>
        <taxon>Noviherbaspirillum</taxon>
    </lineage>
</organism>
<accession>A0A934W9M2</accession>
<name>A0A934W9M2_9BURK</name>